<sequence length="63" mass="7177">MFDTGQMFWQRLTTGTRAPCSLFKYERVNLNLNGSAVGTGRFLKRSRCSGDNASFLTPNRMRL</sequence>
<organism evidence="1 2">
    <name type="scientific">Pseudomonas synxantha</name>
    <dbReference type="NCBI Taxonomy" id="47883"/>
    <lineage>
        <taxon>Bacteria</taxon>
        <taxon>Pseudomonadati</taxon>
        <taxon>Pseudomonadota</taxon>
        <taxon>Gammaproteobacteria</taxon>
        <taxon>Pseudomonadales</taxon>
        <taxon>Pseudomonadaceae</taxon>
        <taxon>Pseudomonas</taxon>
    </lineage>
</organism>
<accession>A0AAU8TKE2</accession>
<dbReference type="KEGG" id="pfb:VO64_1818"/>
<reference evidence="1 2" key="1">
    <citation type="journal article" date="2015" name="Genome Announc.">
        <title>Complete Genome Sequence of Biocontrol Strain Pseudomonas fluorescens LBUM223.</title>
        <authorList>
            <person name="Roquigny R."/>
            <person name="Arseneault T."/>
            <person name="Gadkar V.J."/>
            <person name="Novinscak A."/>
            <person name="Joly D.L."/>
            <person name="Filion M."/>
        </authorList>
    </citation>
    <scope>NUCLEOTIDE SEQUENCE [LARGE SCALE GENOMIC DNA]</scope>
    <source>
        <strain evidence="1 2">LBUM223</strain>
    </source>
</reference>
<dbReference type="EMBL" id="CP011117">
    <property type="protein sequence ID" value="AKA82364.1"/>
    <property type="molecule type" value="Genomic_DNA"/>
</dbReference>
<evidence type="ECO:0000313" key="2">
    <source>
        <dbReference type="Proteomes" id="UP000033099"/>
    </source>
</evidence>
<dbReference type="Proteomes" id="UP000033099">
    <property type="component" value="Chromosome"/>
</dbReference>
<evidence type="ECO:0000313" key="1">
    <source>
        <dbReference type="EMBL" id="AKA82364.1"/>
    </source>
</evidence>
<dbReference type="AlphaFoldDB" id="A0AAU8TKE2"/>
<name>A0AAU8TKE2_9PSED</name>
<protein>
    <submittedName>
        <fullName evidence="1">Uncharacterized protein</fullName>
    </submittedName>
</protein>
<proteinExistence type="predicted"/>
<gene>
    <name evidence="1" type="ORF">VO64_1818</name>
</gene>